<sequence length="62" mass="7528">MLPYYTGIKMRCGCEEEFSGEYYRWCFPYHSYQFANNAHKECILRYLTNYDLRSLSTPLCHL</sequence>
<proteinExistence type="predicted"/>
<accession>A0A0N4TEF5</accession>
<name>A0A0N4TEF5_BRUPA</name>
<dbReference type="EMBL" id="UZAD01006141">
    <property type="protein sequence ID" value="VDN87741.1"/>
    <property type="molecule type" value="Genomic_DNA"/>
</dbReference>
<gene>
    <name evidence="1" type="ORF">BPAG_LOCUS6555</name>
</gene>
<evidence type="ECO:0000313" key="1">
    <source>
        <dbReference type="EMBL" id="VDN87741.1"/>
    </source>
</evidence>
<keyword evidence="2" id="KW-1185">Reference proteome</keyword>
<evidence type="ECO:0000313" key="3">
    <source>
        <dbReference type="WBParaSite" id="BPAG_0000659301-mRNA-1"/>
    </source>
</evidence>
<evidence type="ECO:0000313" key="2">
    <source>
        <dbReference type="Proteomes" id="UP000278627"/>
    </source>
</evidence>
<protein>
    <submittedName>
        <fullName evidence="1 3">Uncharacterized protein</fullName>
    </submittedName>
</protein>
<reference evidence="1 2" key="2">
    <citation type="submission" date="2018-11" db="EMBL/GenBank/DDBJ databases">
        <authorList>
            <consortium name="Pathogen Informatics"/>
        </authorList>
    </citation>
    <scope>NUCLEOTIDE SEQUENCE [LARGE SCALE GENOMIC DNA]</scope>
</reference>
<reference evidence="3" key="1">
    <citation type="submission" date="2017-02" db="UniProtKB">
        <authorList>
            <consortium name="WormBaseParasite"/>
        </authorList>
    </citation>
    <scope>IDENTIFICATION</scope>
</reference>
<dbReference type="Proteomes" id="UP000278627">
    <property type="component" value="Unassembled WGS sequence"/>
</dbReference>
<dbReference type="AlphaFoldDB" id="A0A0N4TEF5"/>
<dbReference type="WBParaSite" id="BPAG_0000659301-mRNA-1">
    <property type="protein sequence ID" value="BPAG_0000659301-mRNA-1"/>
    <property type="gene ID" value="BPAG_0000659301"/>
</dbReference>
<organism evidence="3">
    <name type="scientific">Brugia pahangi</name>
    <name type="common">Filarial nematode worm</name>
    <dbReference type="NCBI Taxonomy" id="6280"/>
    <lineage>
        <taxon>Eukaryota</taxon>
        <taxon>Metazoa</taxon>
        <taxon>Ecdysozoa</taxon>
        <taxon>Nematoda</taxon>
        <taxon>Chromadorea</taxon>
        <taxon>Rhabditida</taxon>
        <taxon>Spirurina</taxon>
        <taxon>Spiruromorpha</taxon>
        <taxon>Filarioidea</taxon>
        <taxon>Onchocercidae</taxon>
        <taxon>Brugia</taxon>
    </lineage>
</organism>